<dbReference type="InterPro" id="IPR006047">
    <property type="entry name" value="GH13_cat_dom"/>
</dbReference>
<evidence type="ECO:0000313" key="5">
    <source>
        <dbReference type="EMBL" id="HIU63298.1"/>
    </source>
</evidence>
<gene>
    <name evidence="5" type="ORF">IAB07_05985</name>
</gene>
<dbReference type="Pfam" id="PF23915">
    <property type="entry name" value="SusG_C"/>
    <property type="match status" value="1"/>
</dbReference>
<dbReference type="Pfam" id="PF00128">
    <property type="entry name" value="Alpha-amylase"/>
    <property type="match status" value="1"/>
</dbReference>
<accession>A0A9D1MMI9</accession>
<dbReference type="Gene3D" id="3.20.20.80">
    <property type="entry name" value="Glycosidases"/>
    <property type="match status" value="1"/>
</dbReference>
<dbReference type="AlphaFoldDB" id="A0A9D1MMI9"/>
<dbReference type="Proteomes" id="UP000824145">
    <property type="component" value="Unassembled WGS sequence"/>
</dbReference>
<sequence length="552" mass="64042">MKTRWYKDAVVYQIYPRSFCDSNGDGIGDLRGIISKLDYIKNLGVNAVWLSPIYKSPNDDNGYDISNYRDIMDEFGTMADFDEMLEGMHERGIKLIMDLVANHTSDEHEWFVKSRESKENPYRDYYIWRKGRGKDGRKPPNNWTSRFGGSAWAYDEKTGEWYLHLFSKKQPDLNWENPAVRREIADICNFWMDKGVDGFRCDVITYISKADGLPKGKFNPIMCGDEHFVLGPRYHEFIRELNENSWSKYDSYTVGESTGITFEKAPECIDENRRELDTIFGFEHMCTDMYMEVVPHKFKLPRFTKVLSKWQSLPDTCWNTLFLENHDQPRSLGRFTGDFGERRFEAATMLAVAMQMQKGTPYVYQGQEIGMINCKFRDEDYLDVMARQVFDIASKIPLGKTIARYCLARRARDHARTPMQWSAEKNAGFTSGKPWMMLNPSFGEINVEADLKAGERSIYNFYARLHAFRRGNEIVKCGDFKQLDKKNKNVFAYTRTFEGKTLLVVANFKNKEASFALPEGFSKGRVLLSNYAGSELSCSLRPYEAVVFEIVK</sequence>
<evidence type="ECO:0000256" key="3">
    <source>
        <dbReference type="ARBA" id="ARBA00023295"/>
    </source>
</evidence>
<dbReference type="Gene3D" id="3.90.400.10">
    <property type="entry name" value="Oligo-1,6-glucosidase, Domain 2"/>
    <property type="match status" value="1"/>
</dbReference>
<dbReference type="SUPFAM" id="SSF51011">
    <property type="entry name" value="Glycosyl hydrolase domain"/>
    <property type="match status" value="1"/>
</dbReference>
<dbReference type="CDD" id="cd11333">
    <property type="entry name" value="AmyAc_SI_OligoGlu_DGase"/>
    <property type="match status" value="1"/>
</dbReference>
<evidence type="ECO:0000256" key="2">
    <source>
        <dbReference type="ARBA" id="ARBA00022801"/>
    </source>
</evidence>
<evidence type="ECO:0000256" key="1">
    <source>
        <dbReference type="ARBA" id="ARBA00008061"/>
    </source>
</evidence>
<dbReference type="GO" id="GO:0009313">
    <property type="term" value="P:oligosaccharide catabolic process"/>
    <property type="evidence" value="ECO:0007669"/>
    <property type="project" value="TreeGrafter"/>
</dbReference>
<dbReference type="PANTHER" id="PTHR10357:SF184">
    <property type="entry name" value="OLIGO-1,6-GLUCOSIDASE 1"/>
    <property type="match status" value="1"/>
</dbReference>
<proteinExistence type="inferred from homology"/>
<dbReference type="InterPro" id="IPR017853">
    <property type="entry name" value="GH"/>
</dbReference>
<dbReference type="NCBIfam" id="NF008183">
    <property type="entry name" value="PRK10933.1"/>
    <property type="match status" value="1"/>
</dbReference>
<reference evidence="5" key="1">
    <citation type="submission" date="2020-10" db="EMBL/GenBank/DDBJ databases">
        <authorList>
            <person name="Gilroy R."/>
        </authorList>
    </citation>
    <scope>NUCLEOTIDE SEQUENCE</scope>
    <source>
        <strain evidence="5">9366</strain>
    </source>
</reference>
<keyword evidence="2" id="KW-0378">Hydrolase</keyword>
<dbReference type="Gene3D" id="2.60.40.1180">
    <property type="entry name" value="Golgi alpha-mannosidase II"/>
    <property type="match status" value="1"/>
</dbReference>
<dbReference type="SMART" id="SM00642">
    <property type="entry name" value="Aamy"/>
    <property type="match status" value="1"/>
</dbReference>
<dbReference type="EMBL" id="DVNJ01000031">
    <property type="protein sequence ID" value="HIU63298.1"/>
    <property type="molecule type" value="Genomic_DNA"/>
</dbReference>
<dbReference type="InterPro" id="IPR056300">
    <property type="entry name" value="SusG-like_C"/>
</dbReference>
<name>A0A9D1MMI9_9FIRM</name>
<dbReference type="InterPro" id="IPR045857">
    <property type="entry name" value="O16G_dom_2"/>
</dbReference>
<dbReference type="InterPro" id="IPR013780">
    <property type="entry name" value="Glyco_hydro_b"/>
</dbReference>
<comment type="similarity">
    <text evidence="1">Belongs to the glycosyl hydrolase 13 family.</text>
</comment>
<dbReference type="SUPFAM" id="SSF51445">
    <property type="entry name" value="(Trans)glycosidases"/>
    <property type="match status" value="1"/>
</dbReference>
<protein>
    <submittedName>
        <fullName evidence="5">Alpha-glucosidase</fullName>
    </submittedName>
</protein>
<dbReference type="FunFam" id="2.60.40.1180:FF:000007">
    <property type="entry name" value="Sucrose isomerase"/>
    <property type="match status" value="1"/>
</dbReference>
<reference evidence="5" key="2">
    <citation type="journal article" date="2021" name="PeerJ">
        <title>Extensive microbial diversity within the chicken gut microbiome revealed by metagenomics and culture.</title>
        <authorList>
            <person name="Gilroy R."/>
            <person name="Ravi A."/>
            <person name="Getino M."/>
            <person name="Pursley I."/>
            <person name="Horton D.L."/>
            <person name="Alikhan N.F."/>
            <person name="Baker D."/>
            <person name="Gharbi K."/>
            <person name="Hall N."/>
            <person name="Watson M."/>
            <person name="Adriaenssens E.M."/>
            <person name="Foster-Nyarko E."/>
            <person name="Jarju S."/>
            <person name="Secka A."/>
            <person name="Antonio M."/>
            <person name="Oren A."/>
            <person name="Chaudhuri R.R."/>
            <person name="La Ragione R."/>
            <person name="Hildebrand F."/>
            <person name="Pallen M.J."/>
        </authorList>
    </citation>
    <scope>NUCLEOTIDE SEQUENCE</scope>
    <source>
        <strain evidence="5">9366</strain>
    </source>
</reference>
<keyword evidence="3" id="KW-0326">Glycosidase</keyword>
<organism evidence="5 6">
    <name type="scientific">Candidatus Caccalectryoclostridium excrementigallinarum</name>
    <dbReference type="NCBI Taxonomy" id="2840710"/>
    <lineage>
        <taxon>Bacteria</taxon>
        <taxon>Bacillati</taxon>
        <taxon>Bacillota</taxon>
        <taxon>Clostridia</taxon>
        <taxon>Christensenellales</taxon>
        <taxon>Christensenellaceae</taxon>
        <taxon>Christensenellaceae incertae sedis</taxon>
        <taxon>Candidatus Caccalectryoclostridium</taxon>
    </lineage>
</organism>
<dbReference type="PANTHER" id="PTHR10357">
    <property type="entry name" value="ALPHA-AMYLASE FAMILY MEMBER"/>
    <property type="match status" value="1"/>
</dbReference>
<evidence type="ECO:0000259" key="4">
    <source>
        <dbReference type="SMART" id="SM00642"/>
    </source>
</evidence>
<dbReference type="GO" id="GO:0004556">
    <property type="term" value="F:alpha-amylase activity"/>
    <property type="evidence" value="ECO:0007669"/>
    <property type="project" value="TreeGrafter"/>
</dbReference>
<dbReference type="FunFam" id="3.20.20.80:FF:000064">
    <property type="entry name" value="Oligo-1,6-glucosidase"/>
    <property type="match status" value="2"/>
</dbReference>
<feature type="domain" description="Glycosyl hydrolase family 13 catalytic" evidence="4">
    <location>
        <begin position="13"/>
        <end position="416"/>
    </location>
</feature>
<dbReference type="FunFam" id="3.90.400.10:FF:000002">
    <property type="entry name" value="Sucrose isomerase"/>
    <property type="match status" value="1"/>
</dbReference>
<evidence type="ECO:0000313" key="6">
    <source>
        <dbReference type="Proteomes" id="UP000824145"/>
    </source>
</evidence>
<comment type="caution">
    <text evidence="5">The sequence shown here is derived from an EMBL/GenBank/DDBJ whole genome shotgun (WGS) entry which is preliminary data.</text>
</comment>